<dbReference type="SMART" id="SM00245">
    <property type="entry name" value="TSPc"/>
    <property type="match status" value="1"/>
</dbReference>
<dbReference type="GO" id="GO:0007165">
    <property type="term" value="P:signal transduction"/>
    <property type="evidence" value="ECO:0007669"/>
    <property type="project" value="TreeGrafter"/>
</dbReference>
<dbReference type="Gene3D" id="2.30.42.10">
    <property type="match status" value="1"/>
</dbReference>
<dbReference type="GO" id="GO:0008236">
    <property type="term" value="F:serine-type peptidase activity"/>
    <property type="evidence" value="ECO:0007669"/>
    <property type="project" value="UniProtKB-KW"/>
</dbReference>
<dbReference type="Gene3D" id="3.30.750.44">
    <property type="match status" value="1"/>
</dbReference>
<evidence type="ECO:0000313" key="8">
    <source>
        <dbReference type="EMBL" id="OGL78890.1"/>
    </source>
</evidence>
<sequence length="423" mass="46060">MMQRYKLFFISVAMVAAVLAAYVGGYAVGRGEAPSAPAEAGRASGNVSGQGSEPSWLSKDADFGVYWDVWKWVQDHYIDRPVAEPKLLYASLMGLVAGLDDPYSVFLEPRDAEEFSQELQGTFEGIGAEIGIRESRLTVVSPLAESPAEKAGLKPLDWIMQIDEHDTLGMNLEDAVRKIRGARGTEVRLRIMREGFDGPREFGIVRDDIVIVSVTHEVKEGGVGYIAIKNFHADTNERFRQAVSDLLGAKVSRIILDVRSDPGGYLNSAVEIASYWIEEGKPVVLERTADARTKEYRAVRNQVLAGMPTVVLVNRGSASASEIVAGALQDYGVATVVGETTFGKGSIQEVQDFSDGSAVKLTVARWLTPKERQIDGDGIAPDVAVAMEEEDVKNANDPQLEKALEILTNEESARLPSRQGITN</sequence>
<comment type="similarity">
    <text evidence="1 5">Belongs to the peptidase S41A family.</text>
</comment>
<reference evidence="8 9" key="1">
    <citation type="journal article" date="2016" name="Nat. Commun.">
        <title>Thousands of microbial genomes shed light on interconnected biogeochemical processes in an aquifer system.</title>
        <authorList>
            <person name="Anantharaman K."/>
            <person name="Brown C.T."/>
            <person name="Hug L.A."/>
            <person name="Sharon I."/>
            <person name="Castelle C.J."/>
            <person name="Probst A.J."/>
            <person name="Thomas B.C."/>
            <person name="Singh A."/>
            <person name="Wilkins M.J."/>
            <person name="Karaoz U."/>
            <person name="Brodie E.L."/>
            <person name="Williams K.H."/>
            <person name="Hubbard S.S."/>
            <person name="Banfield J.F."/>
        </authorList>
    </citation>
    <scope>NUCLEOTIDE SEQUENCE [LARGE SCALE GENOMIC DNA]</scope>
</reference>
<proteinExistence type="inferred from homology"/>
<dbReference type="SUPFAM" id="SSF50156">
    <property type="entry name" value="PDZ domain-like"/>
    <property type="match status" value="1"/>
</dbReference>
<evidence type="ECO:0000313" key="9">
    <source>
        <dbReference type="Proteomes" id="UP000176604"/>
    </source>
</evidence>
<evidence type="ECO:0000256" key="2">
    <source>
        <dbReference type="ARBA" id="ARBA00022670"/>
    </source>
</evidence>
<accession>A0A1F7UKS7</accession>
<name>A0A1F7UKS7_9BACT</name>
<evidence type="ECO:0008006" key="10">
    <source>
        <dbReference type="Google" id="ProtNLM"/>
    </source>
</evidence>
<feature type="domain" description="Tail specific protease" evidence="7">
    <location>
        <begin position="197"/>
        <end position="386"/>
    </location>
</feature>
<dbReference type="EMBL" id="MGEF01000022">
    <property type="protein sequence ID" value="OGL78890.1"/>
    <property type="molecule type" value="Genomic_DNA"/>
</dbReference>
<organism evidence="8 9">
    <name type="scientific">Candidatus Uhrbacteria bacterium RIFCSPHIGHO2_12_FULL_54_23</name>
    <dbReference type="NCBI Taxonomy" id="1802397"/>
    <lineage>
        <taxon>Bacteria</taxon>
        <taxon>Candidatus Uhriibacteriota</taxon>
    </lineage>
</organism>
<protein>
    <recommendedName>
        <fullName evidence="10">PDZ domain-containing protein</fullName>
    </recommendedName>
</protein>
<dbReference type="Pfam" id="PF03572">
    <property type="entry name" value="Peptidase_S41"/>
    <property type="match status" value="1"/>
</dbReference>
<dbReference type="CDD" id="cd07560">
    <property type="entry name" value="Peptidase_S41_CPP"/>
    <property type="match status" value="1"/>
</dbReference>
<keyword evidence="4 5" id="KW-0720">Serine protease</keyword>
<dbReference type="Gene3D" id="3.90.226.10">
    <property type="entry name" value="2-enoyl-CoA Hydratase, Chain A, domain 1"/>
    <property type="match status" value="1"/>
</dbReference>
<dbReference type="AlphaFoldDB" id="A0A1F7UKS7"/>
<evidence type="ECO:0000259" key="7">
    <source>
        <dbReference type="SMART" id="SM00245"/>
    </source>
</evidence>
<dbReference type="InterPro" id="IPR029045">
    <property type="entry name" value="ClpP/crotonase-like_dom_sf"/>
</dbReference>
<dbReference type="SMART" id="SM00228">
    <property type="entry name" value="PDZ"/>
    <property type="match status" value="1"/>
</dbReference>
<dbReference type="InterPro" id="IPR004447">
    <property type="entry name" value="Peptidase_S41A"/>
</dbReference>
<dbReference type="InterPro" id="IPR036034">
    <property type="entry name" value="PDZ_sf"/>
</dbReference>
<gene>
    <name evidence="8" type="ORF">A3J43_00925</name>
</gene>
<dbReference type="InterPro" id="IPR041489">
    <property type="entry name" value="PDZ_6"/>
</dbReference>
<dbReference type="PANTHER" id="PTHR32060:SF30">
    <property type="entry name" value="CARBOXY-TERMINAL PROCESSING PROTEASE CTPA"/>
    <property type="match status" value="1"/>
</dbReference>
<dbReference type="FunFam" id="2.30.42.10:FF:000063">
    <property type="entry name" value="Peptidase, S41 family"/>
    <property type="match status" value="1"/>
</dbReference>
<evidence type="ECO:0000256" key="1">
    <source>
        <dbReference type="ARBA" id="ARBA00009179"/>
    </source>
</evidence>
<dbReference type="GO" id="GO:0030288">
    <property type="term" value="C:outer membrane-bounded periplasmic space"/>
    <property type="evidence" value="ECO:0007669"/>
    <property type="project" value="TreeGrafter"/>
</dbReference>
<dbReference type="STRING" id="1802397.A3J43_00925"/>
<dbReference type="Pfam" id="PF17820">
    <property type="entry name" value="PDZ_6"/>
    <property type="match status" value="1"/>
</dbReference>
<evidence type="ECO:0000259" key="6">
    <source>
        <dbReference type="SMART" id="SM00228"/>
    </source>
</evidence>
<dbReference type="Proteomes" id="UP000176604">
    <property type="component" value="Unassembled WGS sequence"/>
</dbReference>
<evidence type="ECO:0000256" key="4">
    <source>
        <dbReference type="ARBA" id="ARBA00022825"/>
    </source>
</evidence>
<dbReference type="PANTHER" id="PTHR32060">
    <property type="entry name" value="TAIL-SPECIFIC PROTEASE"/>
    <property type="match status" value="1"/>
</dbReference>
<dbReference type="SUPFAM" id="SSF52096">
    <property type="entry name" value="ClpP/crotonase"/>
    <property type="match status" value="1"/>
</dbReference>
<dbReference type="CDD" id="cd06782">
    <property type="entry name" value="cpPDZ_CPP-like"/>
    <property type="match status" value="1"/>
</dbReference>
<dbReference type="InterPro" id="IPR005151">
    <property type="entry name" value="Tail-specific_protease"/>
</dbReference>
<keyword evidence="3 5" id="KW-0378">Hydrolase</keyword>
<keyword evidence="2 5" id="KW-0645">Protease</keyword>
<dbReference type="GO" id="GO:0004175">
    <property type="term" value="F:endopeptidase activity"/>
    <property type="evidence" value="ECO:0007669"/>
    <property type="project" value="TreeGrafter"/>
</dbReference>
<feature type="domain" description="PDZ" evidence="6">
    <location>
        <begin position="124"/>
        <end position="195"/>
    </location>
</feature>
<dbReference type="InterPro" id="IPR001478">
    <property type="entry name" value="PDZ"/>
</dbReference>
<evidence type="ECO:0000256" key="5">
    <source>
        <dbReference type="RuleBase" id="RU004404"/>
    </source>
</evidence>
<comment type="caution">
    <text evidence="8">The sequence shown here is derived from an EMBL/GenBank/DDBJ whole genome shotgun (WGS) entry which is preliminary data.</text>
</comment>
<dbReference type="GO" id="GO:0006508">
    <property type="term" value="P:proteolysis"/>
    <property type="evidence" value="ECO:0007669"/>
    <property type="project" value="UniProtKB-KW"/>
</dbReference>
<dbReference type="NCBIfam" id="TIGR00225">
    <property type="entry name" value="prc"/>
    <property type="match status" value="1"/>
</dbReference>
<evidence type="ECO:0000256" key="3">
    <source>
        <dbReference type="ARBA" id="ARBA00022801"/>
    </source>
</evidence>